<dbReference type="SUPFAM" id="SSF52266">
    <property type="entry name" value="SGNH hydrolase"/>
    <property type="match status" value="1"/>
</dbReference>
<dbReference type="OrthoDB" id="2150942at2759"/>
<dbReference type="Gene3D" id="3.40.50.1110">
    <property type="entry name" value="SGNH hydrolase"/>
    <property type="match status" value="1"/>
</dbReference>
<dbReference type="EMBL" id="QGMG01000355">
    <property type="protein sequence ID" value="TVY54299.1"/>
    <property type="molecule type" value="Genomic_DNA"/>
</dbReference>
<keyword evidence="2" id="KW-1185">Reference proteome</keyword>
<accession>A0A7D8YQL4</accession>
<sequence>MSQEKIDTASFYFQYQGHPISDLSTFHSITRSQRPHKPIVYLAGDSSLDNKHWISPPFLEPLPAGVRVPAIYHAALAQPWPKPDVAFWLNHFLGSAATALNCAVEGSTLGERAEGRGKGLLDHDVFVRDHITANDILIVSIGGNDIALKPSLATVWHMLRLAWLTPRWLLNAWTLGHFTGLFKTQVQAYVERLVAKQKPRAVVVCMIYYPLELETGSAGQQRQRSWADVPLRMLGYDVWPRQLQTAIASMYELGTRRVVVEGVRVVPCALFEVLDGKEAGDYEERVEPSVEGGRKMAALLKGVVDEVFGGEDGVGYRD</sequence>
<reference evidence="1 2" key="1">
    <citation type="submission" date="2018-05" db="EMBL/GenBank/DDBJ databases">
        <title>Whole genome sequencing for identification of molecular markers to develop diagnostic detection tools for the regulated plant pathogen Lachnellula willkommii.</title>
        <authorList>
            <person name="Giroux E."/>
            <person name="Bilodeau G."/>
        </authorList>
    </citation>
    <scope>NUCLEOTIDE SEQUENCE [LARGE SCALE GENOMIC DNA]</scope>
    <source>
        <strain evidence="1 2">CBS 625.97</strain>
    </source>
</reference>
<evidence type="ECO:0000313" key="1">
    <source>
        <dbReference type="EMBL" id="TVY54299.1"/>
    </source>
</evidence>
<protein>
    <recommendedName>
        <fullName evidence="3">SGNH hydrolase-type esterase domain-containing protein</fullName>
    </recommendedName>
</protein>
<dbReference type="Proteomes" id="UP000481288">
    <property type="component" value="Unassembled WGS sequence"/>
</dbReference>
<gene>
    <name evidence="1" type="ORF">LCER1_G003374</name>
</gene>
<name>A0A7D8YQL4_9HELO</name>
<evidence type="ECO:0000313" key="2">
    <source>
        <dbReference type="Proteomes" id="UP000481288"/>
    </source>
</evidence>
<dbReference type="AlphaFoldDB" id="A0A7D8YQL4"/>
<evidence type="ECO:0008006" key="3">
    <source>
        <dbReference type="Google" id="ProtNLM"/>
    </source>
</evidence>
<organism evidence="1 2">
    <name type="scientific">Lachnellula cervina</name>
    <dbReference type="NCBI Taxonomy" id="1316786"/>
    <lineage>
        <taxon>Eukaryota</taxon>
        <taxon>Fungi</taxon>
        <taxon>Dikarya</taxon>
        <taxon>Ascomycota</taxon>
        <taxon>Pezizomycotina</taxon>
        <taxon>Leotiomycetes</taxon>
        <taxon>Helotiales</taxon>
        <taxon>Lachnaceae</taxon>
        <taxon>Lachnellula</taxon>
    </lineage>
</organism>
<comment type="caution">
    <text evidence="1">The sequence shown here is derived from an EMBL/GenBank/DDBJ whole genome shotgun (WGS) entry which is preliminary data.</text>
</comment>
<dbReference type="InterPro" id="IPR036514">
    <property type="entry name" value="SGNH_hydro_sf"/>
</dbReference>
<proteinExistence type="predicted"/>